<dbReference type="EMBL" id="LAZR01000021">
    <property type="protein sequence ID" value="KKO04816.1"/>
    <property type="molecule type" value="Genomic_DNA"/>
</dbReference>
<dbReference type="NCBIfam" id="TIGR04282">
    <property type="entry name" value="glyco_like_cofC"/>
    <property type="match status" value="1"/>
</dbReference>
<name>A0A0F9VIA2_9ZZZZ</name>
<accession>A0A0F9VIA2</accession>
<dbReference type="AlphaFoldDB" id="A0A0F9VIA2"/>
<reference evidence="1" key="1">
    <citation type="journal article" date="2015" name="Nature">
        <title>Complex archaea that bridge the gap between prokaryotes and eukaryotes.</title>
        <authorList>
            <person name="Spang A."/>
            <person name="Saw J.H."/>
            <person name="Jorgensen S.L."/>
            <person name="Zaremba-Niedzwiedzka K."/>
            <person name="Martijn J."/>
            <person name="Lind A.E."/>
            <person name="van Eijk R."/>
            <person name="Schleper C."/>
            <person name="Guy L."/>
            <person name="Ettema T.J."/>
        </authorList>
    </citation>
    <scope>NUCLEOTIDE SEQUENCE</scope>
</reference>
<protein>
    <recommendedName>
        <fullName evidence="2">Glycosyltransferase</fullName>
    </recommendedName>
</protein>
<dbReference type="SUPFAM" id="SSF53448">
    <property type="entry name" value="Nucleotide-diphospho-sugar transferases"/>
    <property type="match status" value="1"/>
</dbReference>
<gene>
    <name evidence="1" type="ORF">LCGC14_0081280</name>
</gene>
<evidence type="ECO:0000313" key="1">
    <source>
        <dbReference type="EMBL" id="KKO04816.1"/>
    </source>
</evidence>
<evidence type="ECO:0008006" key="2">
    <source>
        <dbReference type="Google" id="ProtNLM"/>
    </source>
</evidence>
<sequence length="225" mass="25772">MGILQNNKAERDDKVIDFTLANSNNLLLIFTRNPELGKGKRRLAATVGDDAALDIYKFLLDHTVAITSQLYAEKLVYYSEEIWQNDIWDNKKFGKKLQVGEDLGIRMANAFQEGFQNEYQKIIIIGSDMLDLSQEDLENAFKSLEKNDFVVGPAEDGGYYLLGMKKFMPALFKNKTWGTETVLKDTLADLENETTALLETKNDVDYYEDIKDTKAFEPFLKHMKL</sequence>
<organism evidence="1">
    <name type="scientific">marine sediment metagenome</name>
    <dbReference type="NCBI Taxonomy" id="412755"/>
    <lineage>
        <taxon>unclassified sequences</taxon>
        <taxon>metagenomes</taxon>
        <taxon>ecological metagenomes</taxon>
    </lineage>
</organism>
<dbReference type="Gene3D" id="3.90.550.10">
    <property type="entry name" value="Spore Coat Polysaccharide Biosynthesis Protein SpsA, Chain A"/>
    <property type="match status" value="1"/>
</dbReference>
<dbReference type="InterPro" id="IPR018641">
    <property type="entry name" value="Trfase_1_rSAM/seldom-assoc"/>
</dbReference>
<dbReference type="Pfam" id="PF09837">
    <property type="entry name" value="DUF2064"/>
    <property type="match status" value="1"/>
</dbReference>
<dbReference type="PANTHER" id="PTHR36529:SF1">
    <property type="entry name" value="GLYCOSYLTRANSFERASE"/>
    <property type="match status" value="1"/>
</dbReference>
<proteinExistence type="predicted"/>
<dbReference type="PANTHER" id="PTHR36529">
    <property type="entry name" value="SLL1095 PROTEIN"/>
    <property type="match status" value="1"/>
</dbReference>
<comment type="caution">
    <text evidence="1">The sequence shown here is derived from an EMBL/GenBank/DDBJ whole genome shotgun (WGS) entry which is preliminary data.</text>
</comment>
<dbReference type="InterPro" id="IPR029044">
    <property type="entry name" value="Nucleotide-diphossugar_trans"/>
</dbReference>